<sequence length="136" mass="14812">MTKNPFARAVPAALLGAALSVSTFAPPALADIKDYRFELLQQEAKVGEAVIAVRLVDQRNGKPVTDAVVFAKRLDMAPDAMEEMATKVEQVPSTEPGVYRFKAKLSMQGRWRLSLAAKIQGETGTVEDRLVLQAAR</sequence>
<feature type="chain" id="PRO_5007819676" description="YtkA-like domain-containing protein" evidence="1">
    <location>
        <begin position="31"/>
        <end position="136"/>
    </location>
</feature>
<organism evidence="3 4">
    <name type="scientific">Methylorubrum populi</name>
    <dbReference type="NCBI Taxonomy" id="223967"/>
    <lineage>
        <taxon>Bacteria</taxon>
        <taxon>Pseudomonadati</taxon>
        <taxon>Pseudomonadota</taxon>
        <taxon>Alphaproteobacteria</taxon>
        <taxon>Hyphomicrobiales</taxon>
        <taxon>Methylobacteriaceae</taxon>
        <taxon>Methylorubrum</taxon>
    </lineage>
</organism>
<name>A0A160PLE3_9HYPH</name>
<feature type="domain" description="YtkA-like" evidence="2">
    <location>
        <begin position="31"/>
        <end position="115"/>
    </location>
</feature>
<dbReference type="RefSeq" id="WP_096486602.1">
    <property type="nucleotide sequence ID" value="NZ_AP014809.1"/>
</dbReference>
<feature type="signal peptide" evidence="1">
    <location>
        <begin position="1"/>
        <end position="30"/>
    </location>
</feature>
<accession>A0A160PLE3</accession>
<evidence type="ECO:0000256" key="1">
    <source>
        <dbReference type="SAM" id="SignalP"/>
    </source>
</evidence>
<reference evidence="3 4" key="1">
    <citation type="journal article" date="2016" name="Genome Announc.">
        <title>Complete Genome Sequence of Methylobacterium populi P-1M, Isolated from Pink-Pigmented Household Biofilm.</title>
        <authorList>
            <person name="Morohoshi T."/>
            <person name="Ikeda T."/>
        </authorList>
    </citation>
    <scope>NUCLEOTIDE SEQUENCE [LARGE SCALE GENOMIC DNA]</scope>
    <source>
        <strain evidence="3 4">P-1M</strain>
    </source>
</reference>
<dbReference type="Proteomes" id="UP000218288">
    <property type="component" value="Chromosome"/>
</dbReference>
<proteinExistence type="predicted"/>
<evidence type="ECO:0000313" key="4">
    <source>
        <dbReference type="Proteomes" id="UP000218288"/>
    </source>
</evidence>
<evidence type="ECO:0000313" key="3">
    <source>
        <dbReference type="EMBL" id="BAU92740.1"/>
    </source>
</evidence>
<dbReference type="AlphaFoldDB" id="A0A160PLE3"/>
<dbReference type="InterPro" id="IPR032693">
    <property type="entry name" value="YtkA-like_dom"/>
</dbReference>
<dbReference type="OrthoDB" id="7644867at2"/>
<dbReference type="Pfam" id="PF13115">
    <property type="entry name" value="YtkA"/>
    <property type="match status" value="1"/>
</dbReference>
<gene>
    <name evidence="3" type="ORF">MPPM_4135</name>
</gene>
<protein>
    <recommendedName>
        <fullName evidence="2">YtkA-like domain-containing protein</fullName>
    </recommendedName>
</protein>
<keyword evidence="1" id="KW-0732">Signal</keyword>
<dbReference type="EMBL" id="AP014809">
    <property type="protein sequence ID" value="BAU92740.1"/>
    <property type="molecule type" value="Genomic_DNA"/>
</dbReference>
<evidence type="ECO:0000259" key="2">
    <source>
        <dbReference type="Pfam" id="PF13115"/>
    </source>
</evidence>